<dbReference type="Proteomes" id="UP001165960">
    <property type="component" value="Unassembled WGS sequence"/>
</dbReference>
<keyword evidence="2" id="KW-1185">Reference proteome</keyword>
<sequence>MTIVLEMIVSCDYSLKGILGAVRLHDVSYKFGSPIRDKTFGLPKVDHNFFANGAGDGGGGMVSGCCRDLRRGTESQQEILTLGLDLY</sequence>
<evidence type="ECO:0000313" key="2">
    <source>
        <dbReference type="Proteomes" id="UP001165960"/>
    </source>
</evidence>
<organism evidence="1 2">
    <name type="scientific">Entomophthora muscae</name>
    <dbReference type="NCBI Taxonomy" id="34485"/>
    <lineage>
        <taxon>Eukaryota</taxon>
        <taxon>Fungi</taxon>
        <taxon>Fungi incertae sedis</taxon>
        <taxon>Zoopagomycota</taxon>
        <taxon>Entomophthoromycotina</taxon>
        <taxon>Entomophthoromycetes</taxon>
        <taxon>Entomophthorales</taxon>
        <taxon>Entomophthoraceae</taxon>
        <taxon>Entomophthora</taxon>
    </lineage>
</organism>
<proteinExistence type="predicted"/>
<gene>
    <name evidence="1" type="ORF">DSO57_1022316</name>
</gene>
<protein>
    <submittedName>
        <fullName evidence="1">Uncharacterized protein</fullName>
    </submittedName>
</protein>
<dbReference type="EMBL" id="QTSX02005082">
    <property type="protein sequence ID" value="KAJ9061261.1"/>
    <property type="molecule type" value="Genomic_DNA"/>
</dbReference>
<accession>A0ACC2SFX6</accession>
<comment type="caution">
    <text evidence="1">The sequence shown here is derived from an EMBL/GenBank/DDBJ whole genome shotgun (WGS) entry which is preliminary data.</text>
</comment>
<evidence type="ECO:0000313" key="1">
    <source>
        <dbReference type="EMBL" id="KAJ9061261.1"/>
    </source>
</evidence>
<name>A0ACC2SFX6_9FUNG</name>
<reference evidence="1" key="1">
    <citation type="submission" date="2022-04" db="EMBL/GenBank/DDBJ databases">
        <title>Genome of the entomopathogenic fungus Entomophthora muscae.</title>
        <authorList>
            <person name="Elya C."/>
            <person name="Lovett B.R."/>
            <person name="Lee E."/>
            <person name="Macias A.M."/>
            <person name="Hajek A.E."/>
            <person name="De Bivort B.L."/>
            <person name="Kasson M.T."/>
            <person name="De Fine Licht H.H."/>
            <person name="Stajich J.E."/>
        </authorList>
    </citation>
    <scope>NUCLEOTIDE SEQUENCE</scope>
    <source>
        <strain evidence="1">Berkeley</strain>
    </source>
</reference>